<feature type="compositionally biased region" description="Polar residues" evidence="1">
    <location>
        <begin position="226"/>
        <end position="237"/>
    </location>
</feature>
<feature type="transmembrane region" description="Helical" evidence="2">
    <location>
        <begin position="14"/>
        <end position="36"/>
    </location>
</feature>
<keyword evidence="2" id="KW-0812">Transmembrane</keyword>
<accession>A0ABS8PDD8</accession>
<evidence type="ECO:0000313" key="5">
    <source>
        <dbReference type="Proteomes" id="UP001199469"/>
    </source>
</evidence>
<feature type="region of interest" description="Disordered" evidence="1">
    <location>
        <begin position="341"/>
        <end position="364"/>
    </location>
</feature>
<feature type="region of interest" description="Disordered" evidence="1">
    <location>
        <begin position="221"/>
        <end position="262"/>
    </location>
</feature>
<gene>
    <name evidence="4" type="ORF">LQ327_22635</name>
</gene>
<feature type="compositionally biased region" description="Low complexity" evidence="1">
    <location>
        <begin position="421"/>
        <end position="475"/>
    </location>
</feature>
<proteinExistence type="predicted"/>
<dbReference type="Pfam" id="PF20568">
    <property type="entry name" value="DUF6777"/>
    <property type="match status" value="1"/>
</dbReference>
<keyword evidence="2" id="KW-0472">Membrane</keyword>
<feature type="region of interest" description="Disordered" evidence="1">
    <location>
        <begin position="400"/>
        <end position="492"/>
    </location>
</feature>
<protein>
    <recommendedName>
        <fullName evidence="3">DUF6777 domain-containing protein</fullName>
    </recommendedName>
</protein>
<reference evidence="4 5" key="1">
    <citation type="submission" date="2021-11" db="EMBL/GenBank/DDBJ databases">
        <title>Draft genome sequence of Actinomycetospora sp. SF1 isolated from the rhizosphere soil.</title>
        <authorList>
            <person name="Duangmal K."/>
            <person name="Chantavorakit T."/>
        </authorList>
    </citation>
    <scope>NUCLEOTIDE SEQUENCE [LARGE SCALE GENOMIC DNA]</scope>
    <source>
        <strain evidence="4 5">TBRC 5722</strain>
    </source>
</reference>
<evidence type="ECO:0000259" key="3">
    <source>
        <dbReference type="Pfam" id="PF20568"/>
    </source>
</evidence>
<feature type="domain" description="DUF6777" evidence="3">
    <location>
        <begin position="78"/>
        <end position="230"/>
    </location>
</feature>
<dbReference type="EMBL" id="JAJNDB010000005">
    <property type="protein sequence ID" value="MCD2196174.1"/>
    <property type="molecule type" value="Genomic_DNA"/>
</dbReference>
<evidence type="ECO:0000313" key="4">
    <source>
        <dbReference type="EMBL" id="MCD2196174.1"/>
    </source>
</evidence>
<organism evidence="4 5">
    <name type="scientific">Actinomycetospora endophytica</name>
    <dbReference type="NCBI Taxonomy" id="2291215"/>
    <lineage>
        <taxon>Bacteria</taxon>
        <taxon>Bacillati</taxon>
        <taxon>Actinomycetota</taxon>
        <taxon>Actinomycetes</taxon>
        <taxon>Pseudonocardiales</taxon>
        <taxon>Pseudonocardiaceae</taxon>
        <taxon>Actinomycetospora</taxon>
    </lineage>
</organism>
<evidence type="ECO:0000256" key="1">
    <source>
        <dbReference type="SAM" id="MobiDB-lite"/>
    </source>
</evidence>
<dbReference type="RefSeq" id="WP_230738028.1">
    <property type="nucleotide sequence ID" value="NZ_JAJNDB010000005.1"/>
</dbReference>
<sequence length="492" mass="50501">MGVTLRIHITRRSVGFTLAAIAITGLLISGVIVALAESTAAVNTLEPVNAADAYPFVAEAGADVGQPAGAPPGVSGKVGGDLPGLFDEEVPQSCRVGIMITALKADAVRASVWADEEGTQITDIPDFLNQLTPLVLGTDTAVTEHDYRAGHATAYDAVLQRGTAVLVTSYGVPAVKCVDANPLSPPEAGTPEGYSGASWPGFAPGTVTDVEAASTTIGAFRVVDSRTGQSNDEQSNGSDDDGNEAINSPLHGSQHDVSPPMNGAEALFQKKAWRYAKSSSSAAGSTSAPTASTLNIETQVWDPALDRWTTEYLSPADLSNAPCTPVACNYLQDSRFDPAPIQTTADGQPVLGPGGSPRSCGDPDTDTVYCRPPPGAVAILRFTQPISVNEATARDLLIEAGGSVDPERTYATTPRPPSPAPITMATPTPTPPSTTSTTASTTSTPSVPPETSTSTSTTSSSTSGPSGSTSTSPVEPRTRPKVRLPITTTSGQ</sequence>
<keyword evidence="2" id="KW-1133">Transmembrane helix</keyword>
<name>A0ABS8PDD8_9PSEU</name>
<comment type="caution">
    <text evidence="4">The sequence shown here is derived from an EMBL/GenBank/DDBJ whole genome shotgun (WGS) entry which is preliminary data.</text>
</comment>
<dbReference type="Proteomes" id="UP001199469">
    <property type="component" value="Unassembled WGS sequence"/>
</dbReference>
<keyword evidence="5" id="KW-1185">Reference proteome</keyword>
<dbReference type="InterPro" id="IPR046704">
    <property type="entry name" value="DUF6777"/>
</dbReference>
<evidence type="ECO:0000256" key="2">
    <source>
        <dbReference type="SAM" id="Phobius"/>
    </source>
</evidence>